<keyword evidence="3 7" id="KW-0472">Membrane</keyword>
<dbReference type="PROSITE" id="PS50885">
    <property type="entry name" value="HAMP"/>
    <property type="match status" value="1"/>
</dbReference>
<evidence type="ECO:0000259" key="9">
    <source>
        <dbReference type="PROSITE" id="PS50885"/>
    </source>
</evidence>
<dbReference type="CDD" id="cd06225">
    <property type="entry name" value="HAMP"/>
    <property type="match status" value="1"/>
</dbReference>
<feature type="domain" description="HAMP" evidence="9">
    <location>
        <begin position="225"/>
        <end position="277"/>
    </location>
</feature>
<dbReference type="OrthoDB" id="369835at2"/>
<dbReference type="CDD" id="cd11386">
    <property type="entry name" value="MCP_signal"/>
    <property type="match status" value="1"/>
</dbReference>
<gene>
    <name evidence="10" type="ORF">PaecuDRAFT_4755</name>
</gene>
<comment type="subcellular location">
    <subcellularLocation>
        <location evidence="1">Cell membrane</location>
    </subcellularLocation>
</comment>
<dbReference type="Gene3D" id="6.10.340.10">
    <property type="match status" value="1"/>
</dbReference>
<dbReference type="EMBL" id="AEDD01000017">
    <property type="protein sequence ID" value="EFM08462.1"/>
    <property type="molecule type" value="Genomic_DNA"/>
</dbReference>
<sequence>MFGWMKRRSLVFTSSIMISLLLLVLVGIMTSLMYNAERGAAYDEFEQVGFKLKEQAQANNNLISVTGAAIEAGREAPANEMLILKKLLDKMTDDDLITNAYYITPEIIEKDGKTYLRNLQISESLIKAGSAPGEDIETIGALLKGFEQAKKDNNGLTAVYEDRFGKWITYMAQIKGEDGKTAAVFGLDFNYGKVEANMNKMLWKTIGIGIVIDLIGIALIVLLTRAVLKPLRVLAVTAKEAAQGNLTVHVPVTSSNEIGQAASSFNEMIASLRKLTIQIERTSREVAESSGSLKDAASQTASATHEITDAIQHVASGSETQLISSQECQRAMTEMVVGIQRIADSATVVSDLASDTSVLAENGGVIIDRTIRQMMTIEEHVHNAADAMSELNQSNVRIEDILSHISEVANQTNLLALNASIEAARAGEHGKGFGVVAQEIRKLAERSKESSDEITSILHTIGERSREVASSLTSTTEEAQVGTKLAGETGESFRAILDSVKQVSEQVQEVSAASEQMSAGSEQIAASLDELERMAEGSASHSQEVAAASEEQLASVEEVVGASEQLRSLATELRAAVGRFKV</sequence>
<keyword evidence="7" id="KW-0812">Transmembrane</keyword>
<evidence type="ECO:0000256" key="7">
    <source>
        <dbReference type="SAM" id="Phobius"/>
    </source>
</evidence>
<dbReference type="Pfam" id="PF00015">
    <property type="entry name" value="MCPsignal"/>
    <property type="match status" value="1"/>
</dbReference>
<dbReference type="GO" id="GO:0005886">
    <property type="term" value="C:plasma membrane"/>
    <property type="evidence" value="ECO:0007669"/>
    <property type="project" value="UniProtKB-SubCell"/>
</dbReference>
<dbReference type="InterPro" id="IPR004089">
    <property type="entry name" value="MCPsignal_dom"/>
</dbReference>
<proteinExistence type="inferred from homology"/>
<dbReference type="Proteomes" id="UP000005387">
    <property type="component" value="Unassembled WGS sequence"/>
</dbReference>
<reference evidence="10 11" key="1">
    <citation type="submission" date="2010-07" db="EMBL/GenBank/DDBJ databases">
        <title>The draft genome of Paenibacillus curdlanolyticus YK9.</title>
        <authorList>
            <consortium name="US DOE Joint Genome Institute (JGI-PGF)"/>
            <person name="Lucas S."/>
            <person name="Copeland A."/>
            <person name="Lapidus A."/>
            <person name="Cheng J.-F."/>
            <person name="Bruce D."/>
            <person name="Goodwin L."/>
            <person name="Pitluck S."/>
            <person name="Land M.L."/>
            <person name="Hauser L."/>
            <person name="Chang Y.-J."/>
            <person name="Jeffries C."/>
            <person name="Anderson I.J."/>
            <person name="Johnson E."/>
            <person name="Loganathan U."/>
            <person name="Mulhopadhyay B."/>
            <person name="Kyrpides N."/>
            <person name="Woyke T.J."/>
        </authorList>
    </citation>
    <scope>NUCLEOTIDE SEQUENCE [LARGE SCALE GENOMIC DNA]</scope>
    <source>
        <strain evidence="10 11">YK9</strain>
    </source>
</reference>
<dbReference type="InterPro" id="IPR003660">
    <property type="entry name" value="HAMP_dom"/>
</dbReference>
<evidence type="ECO:0000256" key="3">
    <source>
        <dbReference type="ARBA" id="ARBA00023136"/>
    </source>
</evidence>
<dbReference type="GO" id="GO:0006935">
    <property type="term" value="P:chemotaxis"/>
    <property type="evidence" value="ECO:0007669"/>
    <property type="project" value="InterPro"/>
</dbReference>
<evidence type="ECO:0000256" key="4">
    <source>
        <dbReference type="ARBA" id="ARBA00023224"/>
    </source>
</evidence>
<keyword evidence="7" id="KW-1133">Transmembrane helix</keyword>
<feature type="domain" description="Methyl-accepting transducer" evidence="8">
    <location>
        <begin position="296"/>
        <end position="532"/>
    </location>
</feature>
<dbReference type="Pfam" id="PF00672">
    <property type="entry name" value="HAMP"/>
    <property type="match status" value="1"/>
</dbReference>
<dbReference type="AlphaFoldDB" id="E0IGG2"/>
<protein>
    <submittedName>
        <fullName evidence="10">Methyl-accepting chemotaxis sensory transducer</fullName>
    </submittedName>
</protein>
<accession>E0IGG2</accession>
<dbReference type="PRINTS" id="PR00260">
    <property type="entry name" value="CHEMTRNSDUCR"/>
</dbReference>
<dbReference type="eggNOG" id="COG0840">
    <property type="taxonomic scope" value="Bacteria"/>
</dbReference>
<name>E0IGG2_9BACL</name>
<feature type="transmembrane region" description="Helical" evidence="7">
    <location>
        <begin position="12"/>
        <end position="34"/>
    </location>
</feature>
<dbReference type="SMART" id="SM00283">
    <property type="entry name" value="MA"/>
    <property type="match status" value="1"/>
</dbReference>
<organism evidence="10 11">
    <name type="scientific">Paenibacillus curdlanolyticus YK9</name>
    <dbReference type="NCBI Taxonomy" id="717606"/>
    <lineage>
        <taxon>Bacteria</taxon>
        <taxon>Bacillati</taxon>
        <taxon>Bacillota</taxon>
        <taxon>Bacilli</taxon>
        <taxon>Bacillales</taxon>
        <taxon>Paenibacillaceae</taxon>
        <taxon>Paenibacillus</taxon>
    </lineage>
</organism>
<dbReference type="GO" id="GO:0007165">
    <property type="term" value="P:signal transduction"/>
    <property type="evidence" value="ECO:0007669"/>
    <property type="project" value="UniProtKB-KW"/>
</dbReference>
<evidence type="ECO:0000313" key="11">
    <source>
        <dbReference type="Proteomes" id="UP000005387"/>
    </source>
</evidence>
<keyword evidence="2" id="KW-1003">Cell membrane</keyword>
<evidence type="ECO:0000256" key="6">
    <source>
        <dbReference type="PROSITE-ProRule" id="PRU00284"/>
    </source>
</evidence>
<dbReference type="STRING" id="717606.PaecuDRAFT_4755"/>
<dbReference type="PANTHER" id="PTHR32089:SF112">
    <property type="entry name" value="LYSOZYME-LIKE PROTEIN-RELATED"/>
    <property type="match status" value="1"/>
</dbReference>
<evidence type="ECO:0000256" key="2">
    <source>
        <dbReference type="ARBA" id="ARBA00022475"/>
    </source>
</evidence>
<dbReference type="GO" id="GO:0004888">
    <property type="term" value="F:transmembrane signaling receptor activity"/>
    <property type="evidence" value="ECO:0007669"/>
    <property type="project" value="InterPro"/>
</dbReference>
<evidence type="ECO:0000259" key="8">
    <source>
        <dbReference type="PROSITE" id="PS50111"/>
    </source>
</evidence>
<feature type="transmembrane region" description="Helical" evidence="7">
    <location>
        <begin position="201"/>
        <end position="223"/>
    </location>
</feature>
<evidence type="ECO:0000256" key="1">
    <source>
        <dbReference type="ARBA" id="ARBA00004236"/>
    </source>
</evidence>
<keyword evidence="4 6" id="KW-0807">Transducer</keyword>
<dbReference type="RefSeq" id="WP_006040733.1">
    <property type="nucleotide sequence ID" value="NZ_AEDD01000017.1"/>
</dbReference>
<comment type="similarity">
    <text evidence="5">Belongs to the methyl-accepting chemotaxis (MCP) protein family.</text>
</comment>
<evidence type="ECO:0000256" key="5">
    <source>
        <dbReference type="ARBA" id="ARBA00029447"/>
    </source>
</evidence>
<dbReference type="Gene3D" id="1.10.287.950">
    <property type="entry name" value="Methyl-accepting chemotaxis protein"/>
    <property type="match status" value="1"/>
</dbReference>
<dbReference type="SMART" id="SM00304">
    <property type="entry name" value="HAMP"/>
    <property type="match status" value="1"/>
</dbReference>
<evidence type="ECO:0000313" key="10">
    <source>
        <dbReference type="EMBL" id="EFM08462.1"/>
    </source>
</evidence>
<keyword evidence="11" id="KW-1185">Reference proteome</keyword>
<dbReference type="InterPro" id="IPR004090">
    <property type="entry name" value="Chemotax_Me-accpt_rcpt"/>
</dbReference>
<dbReference type="PROSITE" id="PS50111">
    <property type="entry name" value="CHEMOTAXIS_TRANSDUC_2"/>
    <property type="match status" value="1"/>
</dbReference>
<dbReference type="PANTHER" id="PTHR32089">
    <property type="entry name" value="METHYL-ACCEPTING CHEMOTAXIS PROTEIN MCPB"/>
    <property type="match status" value="1"/>
</dbReference>
<dbReference type="SUPFAM" id="SSF58104">
    <property type="entry name" value="Methyl-accepting chemotaxis protein (MCP) signaling domain"/>
    <property type="match status" value="1"/>
</dbReference>